<dbReference type="InterPro" id="IPR024478">
    <property type="entry name" value="HlyB_4HB_MCP"/>
</dbReference>
<proteinExistence type="predicted"/>
<sequence>MNGSGFTKRKLTALLIVGGLLLAIYAKNLLERKSFEGMSNTFKEVYNDRLIVEGYIFQISEHLFTIQKLIDHCQLSANHDDVIPQIMDNEKSILSIVDSFEKTKLTAQEKAYLSDFKSIIVNDLNIQDYTLIYTDSAGVNTTQVRKYDEKISLAQQDLDGLSKIQLDEGEKLINKANIVINRSKLWSQFEVALLFILAISIYLLLFRGKFQLPSSDS</sequence>
<organism evidence="3 4">
    <name type="scientific">Algoriphagus halophytocola</name>
    <dbReference type="NCBI Taxonomy" id="2991499"/>
    <lineage>
        <taxon>Bacteria</taxon>
        <taxon>Pseudomonadati</taxon>
        <taxon>Bacteroidota</taxon>
        <taxon>Cytophagia</taxon>
        <taxon>Cytophagales</taxon>
        <taxon>Cyclobacteriaceae</taxon>
        <taxon>Algoriphagus</taxon>
    </lineage>
</organism>
<dbReference type="RefSeq" id="WP_264808705.1">
    <property type="nucleotide sequence ID" value="NZ_CP110226.1"/>
</dbReference>
<evidence type="ECO:0000313" key="3">
    <source>
        <dbReference type="EMBL" id="UZD22251.1"/>
    </source>
</evidence>
<keyword evidence="1" id="KW-0472">Membrane</keyword>
<keyword evidence="1" id="KW-0812">Transmembrane</keyword>
<evidence type="ECO:0000259" key="2">
    <source>
        <dbReference type="Pfam" id="PF12729"/>
    </source>
</evidence>
<name>A0ABY6MEP3_9BACT</name>
<feature type="domain" description="Chemotaxis methyl-accepting receptor HlyB-like 4HB MCP" evidence="2">
    <location>
        <begin position="8"/>
        <end position="118"/>
    </location>
</feature>
<dbReference type="EMBL" id="CP110226">
    <property type="protein sequence ID" value="UZD22251.1"/>
    <property type="molecule type" value="Genomic_DNA"/>
</dbReference>
<accession>A0ABY6MEP3</accession>
<reference evidence="3" key="1">
    <citation type="submission" date="2022-10" db="EMBL/GenBank/DDBJ databases">
        <title>Algoriphagus sp. a novel bacteria isolate from halophytes salicornia europaea.</title>
        <authorList>
            <person name="Peng Y."/>
            <person name="Jiang L."/>
            <person name="Lee J."/>
        </authorList>
    </citation>
    <scope>NUCLEOTIDE SEQUENCE</scope>
    <source>
        <strain evidence="3">TR-M5</strain>
    </source>
</reference>
<evidence type="ECO:0000313" key="4">
    <source>
        <dbReference type="Proteomes" id="UP001163156"/>
    </source>
</evidence>
<feature type="transmembrane region" description="Helical" evidence="1">
    <location>
        <begin position="185"/>
        <end position="205"/>
    </location>
</feature>
<evidence type="ECO:0000256" key="1">
    <source>
        <dbReference type="SAM" id="Phobius"/>
    </source>
</evidence>
<keyword evidence="4" id="KW-1185">Reference proteome</keyword>
<dbReference type="Proteomes" id="UP001163156">
    <property type="component" value="Chromosome"/>
</dbReference>
<dbReference type="Pfam" id="PF12729">
    <property type="entry name" value="4HB_MCP_1"/>
    <property type="match status" value="1"/>
</dbReference>
<protein>
    <submittedName>
        <fullName evidence="3">MCP four helix bundle domain-containing protein</fullName>
    </submittedName>
</protein>
<keyword evidence="1" id="KW-1133">Transmembrane helix</keyword>
<gene>
    <name evidence="3" type="ORF">OM944_16515</name>
</gene>